<dbReference type="GeneID" id="55999244"/>
<dbReference type="Gene3D" id="3.90.1590.10">
    <property type="entry name" value="glutathione-dependent formaldehyde- activating enzyme (gfa)"/>
    <property type="match status" value="2"/>
</dbReference>
<dbReference type="EMBL" id="CP055903">
    <property type="protein sequence ID" value="QKX64592.1"/>
    <property type="molecule type" value="Genomic_DNA"/>
</dbReference>
<name>A0A7H8RDM6_TALRU</name>
<keyword evidence="2" id="KW-1185">Reference proteome</keyword>
<accession>A0A7H8RDM6</accession>
<dbReference type="PANTHER" id="PTHR33337">
    <property type="entry name" value="GFA DOMAIN-CONTAINING PROTEIN"/>
    <property type="match status" value="1"/>
</dbReference>
<dbReference type="PANTHER" id="PTHR33337:SF40">
    <property type="entry name" value="CENP-V_GFA DOMAIN-CONTAINING PROTEIN-RELATED"/>
    <property type="match status" value="1"/>
</dbReference>
<sequence>MAFLPKEATTLKGGCFCKAIRYTIDIPSIEDRQLVPDALPTTISHDPTSAVSTRFPLVSLDHCESCRRTSGGIVQCWAICPADWIHWRFLLRDQDDEIISGQETVSNFKHDENVEENPHITLSTLDAVTPRTPKKGAIKRDTSNPSLSLTAHTYITHVNSSPDAYRSFCARCGTNLTFFYDRPESSLMPPIVDITVGSLDPESLEKIRPDRHGWWDDGTEWVKKLLREGDGGVLIRHPTGRINNAVDS</sequence>
<evidence type="ECO:0000313" key="2">
    <source>
        <dbReference type="Proteomes" id="UP000509510"/>
    </source>
</evidence>
<evidence type="ECO:0000313" key="1">
    <source>
        <dbReference type="EMBL" id="QKX64592.1"/>
    </source>
</evidence>
<dbReference type="KEGG" id="trg:TRUGW13939_11767"/>
<dbReference type="InterPro" id="IPR011057">
    <property type="entry name" value="Mss4-like_sf"/>
</dbReference>
<gene>
    <name evidence="1" type="ORF">TRUGW13939_11767</name>
</gene>
<dbReference type="RefSeq" id="XP_035350765.1">
    <property type="nucleotide sequence ID" value="XM_035494872.1"/>
</dbReference>
<proteinExistence type="predicted"/>
<protein>
    <submittedName>
        <fullName evidence="1">Uncharacterized protein</fullName>
    </submittedName>
</protein>
<organism evidence="1 2">
    <name type="scientific">Talaromyces rugulosus</name>
    <name type="common">Penicillium rugulosum</name>
    <dbReference type="NCBI Taxonomy" id="121627"/>
    <lineage>
        <taxon>Eukaryota</taxon>
        <taxon>Fungi</taxon>
        <taxon>Dikarya</taxon>
        <taxon>Ascomycota</taxon>
        <taxon>Pezizomycotina</taxon>
        <taxon>Eurotiomycetes</taxon>
        <taxon>Eurotiomycetidae</taxon>
        <taxon>Eurotiales</taxon>
        <taxon>Trichocomaceae</taxon>
        <taxon>Talaromyces</taxon>
        <taxon>Talaromyces sect. Islandici</taxon>
    </lineage>
</organism>
<reference evidence="2" key="1">
    <citation type="submission" date="2020-06" db="EMBL/GenBank/DDBJ databases">
        <title>A chromosome-scale genome assembly of Talaromyces rugulosus W13939.</title>
        <authorList>
            <person name="Wang B."/>
            <person name="Guo L."/>
            <person name="Ye K."/>
            <person name="Wang L."/>
        </authorList>
    </citation>
    <scope>NUCLEOTIDE SEQUENCE [LARGE SCALE GENOMIC DNA]</scope>
    <source>
        <strain evidence="2">W13939</strain>
    </source>
</reference>
<dbReference type="SUPFAM" id="SSF51316">
    <property type="entry name" value="Mss4-like"/>
    <property type="match status" value="2"/>
</dbReference>
<dbReference type="OrthoDB" id="4225708at2759"/>
<dbReference type="Proteomes" id="UP000509510">
    <property type="component" value="Chromosome VI"/>
</dbReference>
<dbReference type="AlphaFoldDB" id="A0A7H8RDM6"/>